<protein>
    <recommendedName>
        <fullName evidence="3">beta-glucosidase</fullName>
        <ecNumber evidence="3">3.2.1.21</ecNumber>
    </recommendedName>
</protein>
<dbReference type="RefSeq" id="WP_093254111.1">
    <property type="nucleotide sequence ID" value="NZ_FNQM01000007.1"/>
</dbReference>
<dbReference type="Pfam" id="PF00933">
    <property type="entry name" value="Glyco_hydro_3"/>
    <property type="match status" value="1"/>
</dbReference>
<evidence type="ECO:0000313" key="9">
    <source>
        <dbReference type="Proteomes" id="UP000198703"/>
    </source>
</evidence>
<dbReference type="Gene3D" id="2.60.40.10">
    <property type="entry name" value="Immunoglobulins"/>
    <property type="match status" value="1"/>
</dbReference>
<dbReference type="PRINTS" id="PR00133">
    <property type="entry name" value="GLHYDRLASE3"/>
</dbReference>
<accession>A0A1H4CLN6</accession>
<dbReference type="InterPro" id="IPR036962">
    <property type="entry name" value="Glyco_hydro_3_N_sf"/>
</dbReference>
<dbReference type="AlphaFoldDB" id="A0A1H4CLN6"/>
<evidence type="ECO:0000256" key="1">
    <source>
        <dbReference type="ARBA" id="ARBA00000448"/>
    </source>
</evidence>
<organism evidence="8 9">
    <name type="scientific">Rubrimonas cliftonensis</name>
    <dbReference type="NCBI Taxonomy" id="89524"/>
    <lineage>
        <taxon>Bacteria</taxon>
        <taxon>Pseudomonadati</taxon>
        <taxon>Pseudomonadota</taxon>
        <taxon>Alphaproteobacteria</taxon>
        <taxon>Rhodobacterales</taxon>
        <taxon>Paracoccaceae</taxon>
        <taxon>Rubrimonas</taxon>
    </lineage>
</organism>
<dbReference type="Pfam" id="PF01915">
    <property type="entry name" value="Glyco_hydro_3_C"/>
    <property type="match status" value="1"/>
</dbReference>
<dbReference type="STRING" id="89524.SAMN05444370_107139"/>
<dbReference type="InterPro" id="IPR001764">
    <property type="entry name" value="Glyco_hydro_3_N"/>
</dbReference>
<keyword evidence="5" id="KW-0378">Hydrolase</keyword>
<dbReference type="Pfam" id="PF14310">
    <property type="entry name" value="Fn3-like"/>
    <property type="match status" value="1"/>
</dbReference>
<gene>
    <name evidence="8" type="ORF">SAMN05444370_107139</name>
</gene>
<evidence type="ECO:0000313" key="8">
    <source>
        <dbReference type="EMBL" id="SEA61355.1"/>
    </source>
</evidence>
<comment type="similarity">
    <text evidence="2">Belongs to the glycosyl hydrolase 3 family.</text>
</comment>
<dbReference type="Gene3D" id="3.20.20.300">
    <property type="entry name" value="Glycoside hydrolase, family 3, N-terminal domain"/>
    <property type="match status" value="1"/>
</dbReference>
<reference evidence="8 9" key="1">
    <citation type="submission" date="2016-10" db="EMBL/GenBank/DDBJ databases">
        <authorList>
            <person name="de Groot N.N."/>
        </authorList>
    </citation>
    <scope>NUCLEOTIDE SEQUENCE [LARGE SCALE GENOMIC DNA]</scope>
    <source>
        <strain evidence="8 9">DSM 15345</strain>
    </source>
</reference>
<evidence type="ECO:0000256" key="4">
    <source>
        <dbReference type="ARBA" id="ARBA00022729"/>
    </source>
</evidence>
<dbReference type="GO" id="GO:0009251">
    <property type="term" value="P:glucan catabolic process"/>
    <property type="evidence" value="ECO:0007669"/>
    <property type="project" value="TreeGrafter"/>
</dbReference>
<keyword evidence="9" id="KW-1185">Reference proteome</keyword>
<evidence type="ECO:0000256" key="6">
    <source>
        <dbReference type="ARBA" id="ARBA00023295"/>
    </source>
</evidence>
<dbReference type="SUPFAM" id="SSF51445">
    <property type="entry name" value="(Trans)glycosidases"/>
    <property type="match status" value="1"/>
</dbReference>
<dbReference type="EMBL" id="FNQM01000007">
    <property type="protein sequence ID" value="SEA61355.1"/>
    <property type="molecule type" value="Genomic_DNA"/>
</dbReference>
<sequence length="752" mass="79106">MTADPEGLLAAMTVEEKIGQLNLLPAGEGMATGAGDATPLAERLDAGLVGAVFGVKSRESARAMQERALAGSRHGAPLYFAEDVIHGHRTVFPLPIALACSWDMALIEETAAHAAREAAEDGVHQVYAPMVDVSRDPRWGRVAESPGEDPTLAALYAAACVRGLQGADVAAEGRVAACLKHFIAYGAPQSGRDYDNASLGWAELFEVHAPPFRAGVEAGAASAMVAFNAVNRTPMHAHAPLVEGWLRGRLGFEGLVVSDYTGVRELQAHGLGDRAATVARALHAGVDMDMVGEDYLAALPALARDGIDCAESGVRFTAAEIVALIDRACLRVLRFKQRLGLLADPFRSLRGEGPPRAPSATGRALARRAAGASAVLLKNDGVLPLRSGPLTAALVGPLADDRANLIGTWSVAGDAAQVRTLREGLEGREGLTLICAPGANLVEEPWLVDRLNCHGPTVRPDPRPEAEMIAEAVAAARLADIVIAAVGEAKEHAGEASSRLSPDLPAPQRRLIAALAKTGRPLVVAVCAGRPLALAEVAEAADALVMAWHGGVEAGPGLADILTGAAEPSARLAAALPAHPGQTPLSHAAEPTGRPNPGRFRKFLTGWLDLPDGPGQTDGLYPFGFGLAYTTFRHGAPQADRREGLGEEDRLAVRIDVTNAGDRPGVETVQLYLSDPVARSTRPARALKAFRRLSLAPGETGRATFEIDVEMLRYPLADGPEDERRVWDPGAFTLWLGPNSRDAQALEIAWRA</sequence>
<name>A0A1H4CLN6_9RHOB</name>
<dbReference type="SUPFAM" id="SSF52279">
    <property type="entry name" value="Beta-D-glucan exohydrolase, C-terminal domain"/>
    <property type="match status" value="1"/>
</dbReference>
<dbReference type="SMART" id="SM01217">
    <property type="entry name" value="Fn3_like"/>
    <property type="match status" value="1"/>
</dbReference>
<dbReference type="InterPro" id="IPR051915">
    <property type="entry name" value="Cellulose_Degrad_GH3"/>
</dbReference>
<evidence type="ECO:0000259" key="7">
    <source>
        <dbReference type="SMART" id="SM01217"/>
    </source>
</evidence>
<dbReference type="PANTHER" id="PTHR30620">
    <property type="entry name" value="PERIPLASMIC BETA-GLUCOSIDASE-RELATED"/>
    <property type="match status" value="1"/>
</dbReference>
<dbReference type="GO" id="GO:0008422">
    <property type="term" value="F:beta-glucosidase activity"/>
    <property type="evidence" value="ECO:0007669"/>
    <property type="project" value="UniProtKB-EC"/>
</dbReference>
<dbReference type="PANTHER" id="PTHR30620:SF16">
    <property type="entry name" value="LYSOSOMAL BETA GLUCOSIDASE"/>
    <property type="match status" value="1"/>
</dbReference>
<evidence type="ECO:0000256" key="5">
    <source>
        <dbReference type="ARBA" id="ARBA00022801"/>
    </source>
</evidence>
<dbReference type="OrthoDB" id="9781691at2"/>
<keyword evidence="6" id="KW-0326">Glycosidase</keyword>
<dbReference type="InterPro" id="IPR036881">
    <property type="entry name" value="Glyco_hydro_3_C_sf"/>
</dbReference>
<dbReference type="InterPro" id="IPR017853">
    <property type="entry name" value="GH"/>
</dbReference>
<comment type="catalytic activity">
    <reaction evidence="1">
        <text>Hydrolysis of terminal, non-reducing beta-D-glucosyl residues with release of beta-D-glucose.</text>
        <dbReference type="EC" id="3.2.1.21"/>
    </reaction>
</comment>
<dbReference type="InterPro" id="IPR013783">
    <property type="entry name" value="Ig-like_fold"/>
</dbReference>
<evidence type="ECO:0000256" key="2">
    <source>
        <dbReference type="ARBA" id="ARBA00005336"/>
    </source>
</evidence>
<dbReference type="InterPro" id="IPR026891">
    <property type="entry name" value="Fn3-like"/>
</dbReference>
<feature type="domain" description="Fibronectin type III-like" evidence="7">
    <location>
        <begin position="667"/>
        <end position="740"/>
    </location>
</feature>
<dbReference type="InterPro" id="IPR002772">
    <property type="entry name" value="Glyco_hydro_3_C"/>
</dbReference>
<evidence type="ECO:0000256" key="3">
    <source>
        <dbReference type="ARBA" id="ARBA00012744"/>
    </source>
</evidence>
<keyword evidence="4" id="KW-0732">Signal</keyword>
<proteinExistence type="inferred from homology"/>
<dbReference type="Gene3D" id="3.40.50.1700">
    <property type="entry name" value="Glycoside hydrolase family 3 C-terminal domain"/>
    <property type="match status" value="1"/>
</dbReference>
<dbReference type="EC" id="3.2.1.21" evidence="3"/>
<dbReference type="Proteomes" id="UP000198703">
    <property type="component" value="Unassembled WGS sequence"/>
</dbReference>